<dbReference type="OrthoDB" id="10267950at2759"/>
<sequence>MESIDNLPALVRNKFDAARASGALTFYQTQVSILQYNDTPFQILYSPALADKPKPNKPRNPNEKSFDPFADPPADLFVTGLSTHILVLNKFPVNPYHFILATKEFKEQTHMLEEDDIEAAYACVKAYHMAGEELFGFFNSGEHSGASQAHRHIQFLPVESMRNGINVEQRWSVLADKLAEKPSMYIGIGFNDDFLTVIAMPFTYFWSAVSEDLTAQQRHSIYITLHKKAVQAMDGPTPAAGNGRSSPISYNLAITNQCMVICPRTSEGLVIKSSKGESIGPVALNGTLLAGTLLVKSEAEWDALQKDESKLEDILSSIGIRSIKKNTRI</sequence>
<feature type="domain" description="ATP adenylyltransferase C-terminal" evidence="1">
    <location>
        <begin position="200"/>
        <end position="320"/>
    </location>
</feature>
<reference evidence="3 4" key="1">
    <citation type="submission" date="2014-04" db="EMBL/GenBank/DDBJ databases">
        <authorList>
            <consortium name="DOE Joint Genome Institute"/>
            <person name="Kuo A."/>
            <person name="Martino E."/>
            <person name="Perotto S."/>
            <person name="Kohler A."/>
            <person name="Nagy L.G."/>
            <person name="Floudas D."/>
            <person name="Copeland A."/>
            <person name="Barry K.W."/>
            <person name="Cichocki N."/>
            <person name="Veneault-Fourrey C."/>
            <person name="LaButti K."/>
            <person name="Lindquist E.A."/>
            <person name="Lipzen A."/>
            <person name="Lundell T."/>
            <person name="Morin E."/>
            <person name="Murat C."/>
            <person name="Sun H."/>
            <person name="Tunlid A."/>
            <person name="Henrissat B."/>
            <person name="Grigoriev I.V."/>
            <person name="Hibbett D.S."/>
            <person name="Martin F."/>
            <person name="Nordberg H.P."/>
            <person name="Cantor M.N."/>
            <person name="Hua S.X."/>
        </authorList>
    </citation>
    <scope>NUCLEOTIDE SEQUENCE [LARGE SCALE GENOMIC DNA]</scope>
    <source>
        <strain evidence="3 4">Zn</strain>
    </source>
</reference>
<protein>
    <submittedName>
        <fullName evidence="3">Uncharacterized protein</fullName>
    </submittedName>
</protein>
<dbReference type="Gene3D" id="3.30.428.70">
    <property type="match status" value="1"/>
</dbReference>
<dbReference type="PANTHER" id="PTHR38420">
    <property type="entry name" value="AP-4-A PHOSPHORYLASE II"/>
    <property type="match status" value="1"/>
</dbReference>
<dbReference type="InParanoid" id="A0A0C3CZI5"/>
<feature type="domain" description="Ap4A phosphorylase 1/2 N-terminal" evidence="2">
    <location>
        <begin position="6"/>
        <end position="164"/>
    </location>
</feature>
<evidence type="ECO:0000313" key="3">
    <source>
        <dbReference type="EMBL" id="KIM95077.1"/>
    </source>
</evidence>
<evidence type="ECO:0000259" key="2">
    <source>
        <dbReference type="Pfam" id="PF19327"/>
    </source>
</evidence>
<dbReference type="FunCoup" id="A0A0C3CZI5">
    <property type="interactions" value="224"/>
</dbReference>
<dbReference type="STRING" id="913774.A0A0C3CZI5"/>
<dbReference type="HOGENOM" id="CLU_049915_2_1_1"/>
<dbReference type="GO" id="GO:0005524">
    <property type="term" value="F:ATP binding"/>
    <property type="evidence" value="ECO:0007669"/>
    <property type="project" value="InterPro"/>
</dbReference>
<dbReference type="GO" id="GO:0003877">
    <property type="term" value="F:ATP:ADP adenylyltransferase activity"/>
    <property type="evidence" value="ECO:0007669"/>
    <property type="project" value="InterPro"/>
</dbReference>
<dbReference type="Proteomes" id="UP000054321">
    <property type="component" value="Unassembled WGS sequence"/>
</dbReference>
<dbReference type="Pfam" id="PF09830">
    <property type="entry name" value="ATP_transf"/>
    <property type="match status" value="1"/>
</dbReference>
<dbReference type="SUPFAM" id="SSF54197">
    <property type="entry name" value="HIT-like"/>
    <property type="match status" value="1"/>
</dbReference>
<dbReference type="GO" id="GO:0009117">
    <property type="term" value="P:nucleotide metabolic process"/>
    <property type="evidence" value="ECO:0007669"/>
    <property type="project" value="InterPro"/>
</dbReference>
<evidence type="ECO:0000259" key="1">
    <source>
        <dbReference type="Pfam" id="PF09830"/>
    </source>
</evidence>
<dbReference type="Pfam" id="PF19327">
    <property type="entry name" value="Ap4A_phos_N"/>
    <property type="match status" value="1"/>
</dbReference>
<dbReference type="AlphaFoldDB" id="A0A0C3CZI5"/>
<dbReference type="EMBL" id="KN832888">
    <property type="protein sequence ID" value="KIM95077.1"/>
    <property type="molecule type" value="Genomic_DNA"/>
</dbReference>
<gene>
    <name evidence="3" type="ORF">OIDMADRAFT_60233</name>
</gene>
<dbReference type="PANTHER" id="PTHR38420:SF3">
    <property type="entry name" value="5',5'''-P-1,P-4-TETRAPHOSPHATE PHOSPHORYLASE 2"/>
    <property type="match status" value="1"/>
</dbReference>
<dbReference type="InterPro" id="IPR019200">
    <property type="entry name" value="ATP_adenylylTrfase_C"/>
</dbReference>
<accession>A0A0C3CZI5</accession>
<keyword evidence="4" id="KW-1185">Reference proteome</keyword>
<dbReference type="InterPro" id="IPR045759">
    <property type="entry name" value="Ap4A_phos1/2_N"/>
</dbReference>
<organism evidence="3 4">
    <name type="scientific">Oidiodendron maius (strain Zn)</name>
    <dbReference type="NCBI Taxonomy" id="913774"/>
    <lineage>
        <taxon>Eukaryota</taxon>
        <taxon>Fungi</taxon>
        <taxon>Dikarya</taxon>
        <taxon>Ascomycota</taxon>
        <taxon>Pezizomycotina</taxon>
        <taxon>Leotiomycetes</taxon>
        <taxon>Leotiomycetes incertae sedis</taxon>
        <taxon>Myxotrichaceae</taxon>
        <taxon>Oidiodendron</taxon>
    </lineage>
</organism>
<name>A0A0C3CZI5_OIDMZ</name>
<dbReference type="InterPro" id="IPR009163">
    <property type="entry name" value="Ap4A_phos1/2"/>
</dbReference>
<dbReference type="InterPro" id="IPR043171">
    <property type="entry name" value="Ap4A_phos1/2-like"/>
</dbReference>
<evidence type="ECO:0000313" key="4">
    <source>
        <dbReference type="Proteomes" id="UP000054321"/>
    </source>
</evidence>
<proteinExistence type="predicted"/>
<reference evidence="4" key="2">
    <citation type="submission" date="2015-01" db="EMBL/GenBank/DDBJ databases">
        <title>Evolutionary Origins and Diversification of the Mycorrhizal Mutualists.</title>
        <authorList>
            <consortium name="DOE Joint Genome Institute"/>
            <consortium name="Mycorrhizal Genomics Consortium"/>
            <person name="Kohler A."/>
            <person name="Kuo A."/>
            <person name="Nagy L.G."/>
            <person name="Floudas D."/>
            <person name="Copeland A."/>
            <person name="Barry K.W."/>
            <person name="Cichocki N."/>
            <person name="Veneault-Fourrey C."/>
            <person name="LaButti K."/>
            <person name="Lindquist E.A."/>
            <person name="Lipzen A."/>
            <person name="Lundell T."/>
            <person name="Morin E."/>
            <person name="Murat C."/>
            <person name="Riley R."/>
            <person name="Ohm R."/>
            <person name="Sun H."/>
            <person name="Tunlid A."/>
            <person name="Henrissat B."/>
            <person name="Grigoriev I.V."/>
            <person name="Hibbett D.S."/>
            <person name="Martin F."/>
        </authorList>
    </citation>
    <scope>NUCLEOTIDE SEQUENCE [LARGE SCALE GENOMIC DNA]</scope>
    <source>
        <strain evidence="4">Zn</strain>
    </source>
</reference>
<dbReference type="InterPro" id="IPR036265">
    <property type="entry name" value="HIT-like_sf"/>
</dbReference>